<evidence type="ECO:0000313" key="5">
    <source>
        <dbReference type="Proteomes" id="UP000478052"/>
    </source>
</evidence>
<proteinExistence type="predicted"/>
<feature type="transmembrane region" description="Helical" evidence="2">
    <location>
        <begin position="117"/>
        <end position="140"/>
    </location>
</feature>
<protein>
    <submittedName>
        <fullName evidence="4">Nose resistant to fluoxetine protein 6-like</fullName>
    </submittedName>
</protein>
<feature type="transmembrane region" description="Helical" evidence="2">
    <location>
        <begin position="611"/>
        <end position="632"/>
    </location>
</feature>
<keyword evidence="5" id="KW-1185">Reference proteome</keyword>
<evidence type="ECO:0000256" key="2">
    <source>
        <dbReference type="SAM" id="Phobius"/>
    </source>
</evidence>
<dbReference type="PANTHER" id="PTHR11161">
    <property type="entry name" value="O-ACYLTRANSFERASE"/>
    <property type="match status" value="1"/>
</dbReference>
<dbReference type="SMART" id="SM00703">
    <property type="entry name" value="NRF"/>
    <property type="match status" value="1"/>
</dbReference>
<dbReference type="InterPro" id="IPR002656">
    <property type="entry name" value="Acyl_transf_3_dom"/>
</dbReference>
<evidence type="ECO:0000256" key="1">
    <source>
        <dbReference type="SAM" id="MobiDB-lite"/>
    </source>
</evidence>
<feature type="transmembrane region" description="Helical" evidence="2">
    <location>
        <begin position="846"/>
        <end position="865"/>
    </location>
</feature>
<dbReference type="InterPro" id="IPR006621">
    <property type="entry name" value="Nose-resist-to-fluoxetine_N"/>
</dbReference>
<dbReference type="Proteomes" id="UP000478052">
    <property type="component" value="Unassembled WGS sequence"/>
</dbReference>
<name>A0A6G0ZM92_APHCR</name>
<feature type="transmembrane region" description="Helical" evidence="2">
    <location>
        <begin position="742"/>
        <end position="761"/>
    </location>
</feature>
<keyword evidence="2" id="KW-0472">Membrane</keyword>
<reference evidence="4 5" key="1">
    <citation type="submission" date="2019-08" db="EMBL/GenBank/DDBJ databases">
        <title>Whole genome of Aphis craccivora.</title>
        <authorList>
            <person name="Voronova N.V."/>
            <person name="Shulinski R.S."/>
            <person name="Bandarenka Y.V."/>
            <person name="Zhorov D.G."/>
            <person name="Warner D."/>
        </authorList>
    </citation>
    <scope>NUCLEOTIDE SEQUENCE [LARGE SCALE GENOMIC DNA]</scope>
    <source>
        <strain evidence="4">180601</strain>
        <tissue evidence="4">Whole Body</tissue>
    </source>
</reference>
<feature type="transmembrane region" description="Helical" evidence="2">
    <location>
        <begin position="699"/>
        <end position="722"/>
    </location>
</feature>
<dbReference type="Pfam" id="PF20146">
    <property type="entry name" value="NRF"/>
    <property type="match status" value="1"/>
</dbReference>
<accession>A0A6G0ZM92</accession>
<feature type="transmembrane region" description="Helical" evidence="2">
    <location>
        <begin position="811"/>
        <end position="834"/>
    </location>
</feature>
<feature type="transmembrane region" description="Helical" evidence="2">
    <location>
        <begin position="410"/>
        <end position="432"/>
    </location>
</feature>
<feature type="transmembrane region" description="Helical" evidence="2">
    <location>
        <begin position="672"/>
        <end position="692"/>
    </location>
</feature>
<feature type="domain" description="Nose resistant-to-fluoxetine protein N-terminal" evidence="3">
    <location>
        <begin position="267"/>
        <end position="395"/>
    </location>
</feature>
<dbReference type="OrthoDB" id="207378at2759"/>
<organism evidence="4 5">
    <name type="scientific">Aphis craccivora</name>
    <name type="common">Cowpea aphid</name>
    <dbReference type="NCBI Taxonomy" id="307492"/>
    <lineage>
        <taxon>Eukaryota</taxon>
        <taxon>Metazoa</taxon>
        <taxon>Ecdysozoa</taxon>
        <taxon>Arthropoda</taxon>
        <taxon>Hexapoda</taxon>
        <taxon>Insecta</taxon>
        <taxon>Pterygota</taxon>
        <taxon>Neoptera</taxon>
        <taxon>Paraneoptera</taxon>
        <taxon>Hemiptera</taxon>
        <taxon>Sternorrhyncha</taxon>
        <taxon>Aphidomorpha</taxon>
        <taxon>Aphidoidea</taxon>
        <taxon>Aphididae</taxon>
        <taxon>Aphidini</taxon>
        <taxon>Aphis</taxon>
        <taxon>Aphis</taxon>
    </lineage>
</organism>
<sequence>MCYIFHRLDHRTTGRPAVFSLSRSRLIGERCSTSSSGLFLHHHNHHHRNSDTTSTTISAITSTAETSPPQDHYDDGDVRGGSRGTRDDHDDYTPTTELSVQKRSGVRYATIEKMAKIASAMSTISVVALAVTCFCFALAAGQDSEATEMMFSEDTSMAADELTARPPSLFPDMTSSAGRLSTGGKPGGTNIQKVYRTAKAVDAMSAMMMMVAAATGSSPGTSAEAAAVVAANNLTVANTTSDLEWLSNVYNPHRWNPVQLPAASKLSAQCRDVMKTYLEALRQGSFWAAKMADASGRYSSQLFFGNDFWLGSHTLCKELQNKATNQYVPPFEAKFYVAKLAIKLHDQLTPRTRLISLGLCIPMDCSSTDVQNMVNVPKEDSGSNYRSYSVLNVREVPGTYSLWSDSKFQILLIIVGLVSLLTVVGSGYEMILERRKAKEFKKRHIAQGNNNESDSKVEFTLDKMHAIEKMHNMKSCGNDDGTLEDQDMLFKVSRNEQILLAFSAVSNGRKILHCGPAPAESLTCVHGLRFLSLAWVIMVHTYLQVFSIAENKTLRTLTERNFMFQTVSNATFSTTNKKDGPEVAVSRTPKCSSSILKNDTIKFLKLLGYRFIRLTPAYMVVLLMAEVSSRWLRNISVFEPENNNHISCANYWWRNMLYINSLYPRSEMCMLWSWYMSNDTQFYVLAVILLLVSARHFKGAVIGLVAFLIGSWVVTIFIAVHYNFRARIEEPFGLFDQLYDKPWSRLGPYLFGMFAGWFLFVTKCKLKMSFLTVAVGWFLSLFSLAYLVYGLHVVHLDLAGSALYASVGHSAWGAALAWIVIACCTGHGGCVNSALSCRLLQPLSRLTYCAYLVHPIIMTMTNFQMDGPLHLHNLITMILYFGNAVASFMLSFFISLTFEAPVVNLLKIMLTPPQAKKSSLEKNSSELQDS</sequence>
<evidence type="ECO:0000313" key="4">
    <source>
        <dbReference type="EMBL" id="KAF0772256.1"/>
    </source>
</evidence>
<feature type="region of interest" description="Disordered" evidence="1">
    <location>
        <begin position="63"/>
        <end position="99"/>
    </location>
</feature>
<gene>
    <name evidence="4" type="ORF">FWK35_00007897</name>
</gene>
<keyword evidence="2" id="KW-0812">Transmembrane</keyword>
<feature type="compositionally biased region" description="Basic and acidic residues" evidence="1">
    <location>
        <begin position="71"/>
        <end position="92"/>
    </location>
</feature>
<comment type="caution">
    <text evidence="4">The sequence shown here is derived from an EMBL/GenBank/DDBJ whole genome shotgun (WGS) entry which is preliminary data.</text>
</comment>
<feature type="transmembrane region" description="Helical" evidence="2">
    <location>
        <begin position="768"/>
        <end position="791"/>
    </location>
</feature>
<dbReference type="AlphaFoldDB" id="A0A6G0ZM92"/>
<feature type="transmembrane region" description="Helical" evidence="2">
    <location>
        <begin position="877"/>
        <end position="898"/>
    </location>
</feature>
<dbReference type="GO" id="GO:0016747">
    <property type="term" value="F:acyltransferase activity, transferring groups other than amino-acyl groups"/>
    <property type="evidence" value="ECO:0007669"/>
    <property type="project" value="InterPro"/>
</dbReference>
<dbReference type="PANTHER" id="PTHR11161:SF69">
    <property type="entry name" value="NOSE RESISTANT TO FLUOXETINE PROTEIN 6-LIKE PROTEIN"/>
    <property type="match status" value="1"/>
</dbReference>
<evidence type="ECO:0000259" key="3">
    <source>
        <dbReference type="SMART" id="SM00703"/>
    </source>
</evidence>
<dbReference type="EMBL" id="VUJU01000202">
    <property type="protein sequence ID" value="KAF0772256.1"/>
    <property type="molecule type" value="Genomic_DNA"/>
</dbReference>
<dbReference type="Pfam" id="PF01757">
    <property type="entry name" value="Acyl_transf_3"/>
    <property type="match status" value="1"/>
</dbReference>
<keyword evidence="2" id="KW-1133">Transmembrane helix</keyword>
<dbReference type="InterPro" id="IPR052728">
    <property type="entry name" value="O2_lipid_transport_reg"/>
</dbReference>